<dbReference type="AlphaFoldDB" id="A0A101QX67"/>
<name>A0A101QX67_9ACTN</name>
<comment type="caution">
    <text evidence="2">The sequence shown here is derived from an EMBL/GenBank/DDBJ whole genome shotgun (WGS) entry which is preliminary data.</text>
</comment>
<organism evidence="2 3">
    <name type="scientific">Streptomyces longwoodensis</name>
    <dbReference type="NCBI Taxonomy" id="68231"/>
    <lineage>
        <taxon>Bacteria</taxon>
        <taxon>Bacillati</taxon>
        <taxon>Actinomycetota</taxon>
        <taxon>Actinomycetes</taxon>
        <taxon>Kitasatosporales</taxon>
        <taxon>Streptomycetaceae</taxon>
        <taxon>Streptomyces</taxon>
    </lineage>
</organism>
<keyword evidence="3" id="KW-1185">Reference proteome</keyword>
<gene>
    <name evidence="2" type="ORF">AQJ30_15335</name>
</gene>
<evidence type="ECO:0000313" key="2">
    <source>
        <dbReference type="EMBL" id="KUN37658.1"/>
    </source>
</evidence>
<reference evidence="2 3" key="1">
    <citation type="submission" date="2015-10" db="EMBL/GenBank/DDBJ databases">
        <title>Draft genome sequence of Streptomyces longwoodensis DSM 41677, type strain for the species Streptomyces longwoodensis.</title>
        <authorList>
            <person name="Ruckert C."/>
            <person name="Winkler A."/>
            <person name="Kalinowski J."/>
            <person name="Kampfer P."/>
            <person name="Glaeser S."/>
        </authorList>
    </citation>
    <scope>NUCLEOTIDE SEQUENCE [LARGE SCALE GENOMIC DNA]</scope>
    <source>
        <strain evidence="2 3">DSM 41677</strain>
    </source>
</reference>
<sequence>MDTPPPRWHASPRRGAAPYSDRQTGEVRVPLTLFAVDEPVSDIELVMTRAEGEAHLEQVRAALAAATETALHGRPREVA</sequence>
<dbReference type="GeneID" id="91425974"/>
<dbReference type="RefSeq" id="WP_067233722.1">
    <property type="nucleotide sequence ID" value="NZ_KQ948553.1"/>
</dbReference>
<feature type="region of interest" description="Disordered" evidence="1">
    <location>
        <begin position="1"/>
        <end position="24"/>
    </location>
</feature>
<evidence type="ECO:0000256" key="1">
    <source>
        <dbReference type="SAM" id="MobiDB-lite"/>
    </source>
</evidence>
<dbReference type="STRING" id="68231.AQJ30_15335"/>
<protein>
    <submittedName>
        <fullName evidence="2">Uncharacterized protein</fullName>
    </submittedName>
</protein>
<proteinExistence type="predicted"/>
<evidence type="ECO:0000313" key="3">
    <source>
        <dbReference type="Proteomes" id="UP000053271"/>
    </source>
</evidence>
<dbReference type="Proteomes" id="UP000053271">
    <property type="component" value="Unassembled WGS sequence"/>
</dbReference>
<dbReference type="EMBL" id="LMWS01000018">
    <property type="protein sequence ID" value="KUN37658.1"/>
    <property type="molecule type" value="Genomic_DNA"/>
</dbReference>
<accession>A0A101QX67</accession>